<evidence type="ECO:0000313" key="3">
    <source>
        <dbReference type="Proteomes" id="UP000294692"/>
    </source>
</evidence>
<gene>
    <name evidence="2" type="ORF">EV686_101297</name>
</gene>
<dbReference type="SUPFAM" id="SSF55298">
    <property type="entry name" value="YjgF-like"/>
    <property type="match status" value="1"/>
</dbReference>
<dbReference type="Proteomes" id="UP000294692">
    <property type="component" value="Unassembled WGS sequence"/>
</dbReference>
<dbReference type="RefSeq" id="WP_132472746.1">
    <property type="nucleotide sequence ID" value="NZ_JBHRVM010000001.1"/>
</dbReference>
<dbReference type="PROSITE" id="PS01094">
    <property type="entry name" value="UPF0076"/>
    <property type="match status" value="1"/>
</dbReference>
<dbReference type="FunFam" id="3.30.1330.40:FF:000001">
    <property type="entry name" value="L-PSP family endoribonuclease"/>
    <property type="match status" value="1"/>
</dbReference>
<dbReference type="Gene3D" id="3.30.1330.40">
    <property type="entry name" value="RutC-like"/>
    <property type="match status" value="1"/>
</dbReference>
<dbReference type="OrthoDB" id="9808943at2"/>
<dbReference type="EMBL" id="SMBX01000001">
    <property type="protein sequence ID" value="TCV02840.1"/>
    <property type="molecule type" value="Genomic_DNA"/>
</dbReference>
<dbReference type="GO" id="GO:0005829">
    <property type="term" value="C:cytosol"/>
    <property type="evidence" value="ECO:0007669"/>
    <property type="project" value="TreeGrafter"/>
</dbReference>
<dbReference type="AlphaFoldDB" id="A0A4V2VSL3"/>
<proteinExistence type="inferred from homology"/>
<dbReference type="PANTHER" id="PTHR11803">
    <property type="entry name" value="2-IMINOBUTANOATE/2-IMINOPROPANOATE DEAMINASE RIDA"/>
    <property type="match status" value="1"/>
</dbReference>
<evidence type="ECO:0000313" key="2">
    <source>
        <dbReference type="EMBL" id="TCV02840.1"/>
    </source>
</evidence>
<dbReference type="InterPro" id="IPR019897">
    <property type="entry name" value="RidA_CS"/>
</dbReference>
<comment type="similarity">
    <text evidence="1">Belongs to the RutC family.</text>
</comment>
<dbReference type="InterPro" id="IPR006056">
    <property type="entry name" value="RidA"/>
</dbReference>
<dbReference type="Pfam" id="PF01042">
    <property type="entry name" value="Ribonuc_L-PSP"/>
    <property type="match status" value="1"/>
</dbReference>
<dbReference type="GO" id="GO:0019239">
    <property type="term" value="F:deaminase activity"/>
    <property type="evidence" value="ECO:0007669"/>
    <property type="project" value="TreeGrafter"/>
</dbReference>
<dbReference type="PANTHER" id="PTHR11803:SF39">
    <property type="entry name" value="2-IMINOBUTANOATE_2-IMINOPROPANOATE DEAMINASE"/>
    <property type="match status" value="1"/>
</dbReference>
<name>A0A4V2VSL3_9BURK</name>
<dbReference type="CDD" id="cd00448">
    <property type="entry name" value="YjgF_YER057c_UK114_family"/>
    <property type="match status" value="1"/>
</dbReference>
<evidence type="ECO:0000256" key="1">
    <source>
        <dbReference type="ARBA" id="ARBA00010552"/>
    </source>
</evidence>
<protein>
    <submittedName>
        <fullName evidence="2">2-iminobutanoate/2-iminopropanoate deaminase</fullName>
    </submittedName>
</protein>
<reference evidence="2 3" key="1">
    <citation type="submission" date="2019-03" db="EMBL/GenBank/DDBJ databases">
        <title>Genomic Encyclopedia of Type Strains, Phase IV (KMG-IV): sequencing the most valuable type-strain genomes for metagenomic binning, comparative biology and taxonomic classification.</title>
        <authorList>
            <person name="Goeker M."/>
        </authorList>
    </citation>
    <scope>NUCLEOTIDE SEQUENCE [LARGE SCALE GENOMIC DNA]</scope>
    <source>
        <strain evidence="2 3">DSM 100048</strain>
    </source>
</reference>
<dbReference type="InterPro" id="IPR006175">
    <property type="entry name" value="YjgF/YER057c/UK114"/>
</dbReference>
<dbReference type="NCBIfam" id="TIGR00004">
    <property type="entry name" value="Rid family detoxifying hydrolase"/>
    <property type="match status" value="1"/>
</dbReference>
<sequence>MKAIVSTSAPGAIGPYSQAILCGGFLFVSGQLPIDPQSGNLVSSDIAEQTDQVLANIRAIAVAAGTDTGKTVKTTIFLTDLGSFQAVNERYAKFFQEPFPARSTFQVAALPKGAKIEIEAIIGMG</sequence>
<comment type="caution">
    <text evidence="2">The sequence shown here is derived from an EMBL/GenBank/DDBJ whole genome shotgun (WGS) entry which is preliminary data.</text>
</comment>
<accession>A0A4V2VSL3</accession>
<keyword evidence="3" id="KW-1185">Reference proteome</keyword>
<dbReference type="InterPro" id="IPR035959">
    <property type="entry name" value="RutC-like_sf"/>
</dbReference>
<organism evidence="2 3">
    <name type="scientific">Paracandidimonas soli</name>
    <dbReference type="NCBI Taxonomy" id="1917182"/>
    <lineage>
        <taxon>Bacteria</taxon>
        <taxon>Pseudomonadati</taxon>
        <taxon>Pseudomonadota</taxon>
        <taxon>Betaproteobacteria</taxon>
        <taxon>Burkholderiales</taxon>
        <taxon>Alcaligenaceae</taxon>
        <taxon>Paracandidimonas</taxon>
    </lineage>
</organism>